<dbReference type="PANTHER" id="PTHR45188">
    <property type="entry name" value="DNAJ PROTEIN P58IPK HOMOLOG"/>
    <property type="match status" value="1"/>
</dbReference>
<dbReference type="InterPro" id="IPR018253">
    <property type="entry name" value="DnaJ_domain_CS"/>
</dbReference>
<dbReference type="InterPro" id="IPR001623">
    <property type="entry name" value="DnaJ_domain"/>
</dbReference>
<comment type="caution">
    <text evidence="6">The sequence shown here is derived from an EMBL/GenBank/DDBJ whole genome shotgun (WGS) entry which is preliminary data.</text>
</comment>
<dbReference type="Pfam" id="PF13414">
    <property type="entry name" value="TPR_11"/>
    <property type="match status" value="1"/>
</dbReference>
<dbReference type="PANTHER" id="PTHR45188:SF2">
    <property type="entry name" value="DNAJ HOMOLOG SUBFAMILY C MEMBER 7"/>
    <property type="match status" value="1"/>
</dbReference>
<reference evidence="6" key="1">
    <citation type="submission" date="2022-11" db="EMBL/GenBank/DDBJ databases">
        <title>Genome Sequence of Cubamyces cubensis.</title>
        <authorList>
            <person name="Buettner E."/>
        </authorList>
    </citation>
    <scope>NUCLEOTIDE SEQUENCE</scope>
    <source>
        <strain evidence="6">MPL-01</strain>
    </source>
</reference>
<accession>A0AAD7TQ36</accession>
<evidence type="ECO:0000256" key="2">
    <source>
        <dbReference type="ARBA" id="ARBA00022803"/>
    </source>
</evidence>
<dbReference type="InterPro" id="IPR036869">
    <property type="entry name" value="J_dom_sf"/>
</dbReference>
<dbReference type="Gene3D" id="1.25.40.10">
    <property type="entry name" value="Tetratricopeptide repeat domain"/>
    <property type="match status" value="1"/>
</dbReference>
<evidence type="ECO:0000313" key="7">
    <source>
        <dbReference type="Proteomes" id="UP001215151"/>
    </source>
</evidence>
<dbReference type="SUPFAM" id="SSF46565">
    <property type="entry name" value="Chaperone J-domain"/>
    <property type="match status" value="1"/>
</dbReference>
<keyword evidence="2 3" id="KW-0802">TPR repeat</keyword>
<dbReference type="EMBL" id="JAPEVG010000276">
    <property type="protein sequence ID" value="KAJ8469744.1"/>
    <property type="molecule type" value="Genomic_DNA"/>
</dbReference>
<dbReference type="PROSITE" id="PS50076">
    <property type="entry name" value="DNAJ_2"/>
    <property type="match status" value="1"/>
</dbReference>
<dbReference type="Pfam" id="PF13432">
    <property type="entry name" value="TPR_16"/>
    <property type="match status" value="1"/>
</dbReference>
<dbReference type="AlphaFoldDB" id="A0AAD7TQ36"/>
<dbReference type="InterPro" id="IPR019734">
    <property type="entry name" value="TPR_rpt"/>
</dbReference>
<evidence type="ECO:0000256" key="4">
    <source>
        <dbReference type="SAM" id="MobiDB-lite"/>
    </source>
</evidence>
<dbReference type="Pfam" id="PF00226">
    <property type="entry name" value="DnaJ"/>
    <property type="match status" value="1"/>
</dbReference>
<feature type="repeat" description="TPR" evidence="3">
    <location>
        <begin position="73"/>
        <end position="106"/>
    </location>
</feature>
<dbReference type="Proteomes" id="UP001215151">
    <property type="component" value="Unassembled WGS sequence"/>
</dbReference>
<evidence type="ECO:0000259" key="5">
    <source>
        <dbReference type="PROSITE" id="PS50076"/>
    </source>
</evidence>
<sequence length="570" mass="62803">MTNKKNKQAKKKQQQQAAQTSANGAENGTVDVHEQEKEVEQEEVPVEVQDDVKEEEAPLEEKVAEEIDPAVAAEKAKEDGNAAFKAGRYQEAIEQYSKAIDLRATEPTYWTNRAAAYMALKRFKPALGDCQQAASLQADNPSPKTLVRLARCQLSTGATAPSLSTLRTVLAIDPKNDGALKLQQKVLELEAHLRNLEGARDRKEWGLARIALDKCMQVIEGEGGDIPIQWRLWKVEHEIARKNWDAASIAANDAMRLEPNSPDTIAMRGLLLFLTTKTAQATQHVQSALRLDPGHEAAMRLRKRIKDVERLKEEGNTAFKTGKLQEAADKYGEALDRIGNDEREGGGGQLRAMLLSNRATTLVKLERWEDALADTEASLELNSTSFKALRTRARIYLHLEKYDASIADFKSAIEQAGFEGSDADVRALRAELKKAEVALKQSKTKDYYKILGVERNCTEVEIKKAYRRESLKHHPDKGGDEEKFKLVSEAHSVLSDPQKRQRYDMGEDDDDDRLGGMGGAGGVDLSELFAQFHGAGFGGGRGPGFSSFGGGGGFGDYGSYGGYSRGGYPF</sequence>
<dbReference type="PRINTS" id="PR00625">
    <property type="entry name" value="JDOMAIN"/>
</dbReference>
<organism evidence="6 7">
    <name type="scientific">Trametes cubensis</name>
    <dbReference type="NCBI Taxonomy" id="1111947"/>
    <lineage>
        <taxon>Eukaryota</taxon>
        <taxon>Fungi</taxon>
        <taxon>Dikarya</taxon>
        <taxon>Basidiomycota</taxon>
        <taxon>Agaricomycotina</taxon>
        <taxon>Agaricomycetes</taxon>
        <taxon>Polyporales</taxon>
        <taxon>Polyporaceae</taxon>
        <taxon>Trametes</taxon>
    </lineage>
</organism>
<dbReference type="SMART" id="SM00271">
    <property type="entry name" value="DnaJ"/>
    <property type="match status" value="1"/>
</dbReference>
<evidence type="ECO:0000256" key="1">
    <source>
        <dbReference type="ARBA" id="ARBA00022737"/>
    </source>
</evidence>
<feature type="compositionally biased region" description="Acidic residues" evidence="4">
    <location>
        <begin position="39"/>
        <end position="54"/>
    </location>
</feature>
<gene>
    <name evidence="6" type="ORF">ONZ51_g8790</name>
</gene>
<proteinExistence type="predicted"/>
<dbReference type="SUPFAM" id="SSF48452">
    <property type="entry name" value="TPR-like"/>
    <property type="match status" value="2"/>
</dbReference>
<dbReference type="PROSITE" id="PS50005">
    <property type="entry name" value="TPR"/>
    <property type="match status" value="1"/>
</dbReference>
<feature type="region of interest" description="Disordered" evidence="4">
    <location>
        <begin position="1"/>
        <end position="64"/>
    </location>
</feature>
<evidence type="ECO:0000313" key="6">
    <source>
        <dbReference type="EMBL" id="KAJ8469744.1"/>
    </source>
</evidence>
<protein>
    <recommendedName>
        <fullName evidence="5">J domain-containing protein</fullName>
    </recommendedName>
</protein>
<dbReference type="PROSITE" id="PS00636">
    <property type="entry name" value="DNAJ_1"/>
    <property type="match status" value="1"/>
</dbReference>
<feature type="region of interest" description="Disordered" evidence="4">
    <location>
        <begin position="496"/>
        <end position="517"/>
    </location>
</feature>
<feature type="compositionally biased region" description="Basic residues" evidence="4">
    <location>
        <begin position="1"/>
        <end position="13"/>
    </location>
</feature>
<dbReference type="InterPro" id="IPR011990">
    <property type="entry name" value="TPR-like_helical_dom_sf"/>
</dbReference>
<feature type="domain" description="J" evidence="5">
    <location>
        <begin position="446"/>
        <end position="507"/>
    </location>
</feature>
<dbReference type="Gene3D" id="1.10.287.110">
    <property type="entry name" value="DnaJ domain"/>
    <property type="match status" value="1"/>
</dbReference>
<feature type="compositionally biased region" description="Basic and acidic residues" evidence="4">
    <location>
        <begin position="55"/>
        <end position="64"/>
    </location>
</feature>
<keyword evidence="7" id="KW-1185">Reference proteome</keyword>
<dbReference type="CDD" id="cd06257">
    <property type="entry name" value="DnaJ"/>
    <property type="match status" value="1"/>
</dbReference>
<evidence type="ECO:0000256" key="3">
    <source>
        <dbReference type="PROSITE-ProRule" id="PRU00339"/>
    </source>
</evidence>
<keyword evidence="1" id="KW-0677">Repeat</keyword>
<dbReference type="SMART" id="SM00028">
    <property type="entry name" value="TPR"/>
    <property type="match status" value="7"/>
</dbReference>
<name>A0AAD7TQ36_9APHY</name>